<feature type="domain" description="Peptidase C39-like" evidence="3">
    <location>
        <begin position="119"/>
        <end position="257"/>
    </location>
</feature>
<evidence type="ECO:0000256" key="1">
    <source>
        <dbReference type="SAM" id="MobiDB-lite"/>
    </source>
</evidence>
<name>A0ABY7ZXK5_9ACTN</name>
<evidence type="ECO:0000313" key="5">
    <source>
        <dbReference type="Proteomes" id="UP001219605"/>
    </source>
</evidence>
<reference evidence="4 5" key="1">
    <citation type="submission" date="2023-02" db="EMBL/GenBank/DDBJ databases">
        <authorList>
            <person name="Mo P."/>
        </authorList>
    </citation>
    <scope>NUCLEOTIDE SEQUENCE [LARGE SCALE GENOMIC DNA]</scope>
    <source>
        <strain evidence="4 5">HUAS 3</strain>
    </source>
</reference>
<evidence type="ECO:0000313" key="4">
    <source>
        <dbReference type="EMBL" id="WDZ87801.1"/>
    </source>
</evidence>
<accession>A0ABY7ZXK5</accession>
<evidence type="ECO:0000256" key="2">
    <source>
        <dbReference type="SAM" id="SignalP"/>
    </source>
</evidence>
<dbReference type="RefSeq" id="WP_275034811.1">
    <property type="nucleotide sequence ID" value="NZ_CP118615.1"/>
</dbReference>
<feature type="signal peptide" evidence="2">
    <location>
        <begin position="1"/>
        <end position="33"/>
    </location>
</feature>
<dbReference type="Pfam" id="PF13529">
    <property type="entry name" value="Peptidase_C39_2"/>
    <property type="match status" value="1"/>
</dbReference>
<proteinExistence type="predicted"/>
<feature type="chain" id="PRO_5045583876" evidence="2">
    <location>
        <begin position="34"/>
        <end position="282"/>
    </location>
</feature>
<protein>
    <submittedName>
        <fullName evidence="4">C39 family peptidase</fullName>
    </submittedName>
</protein>
<keyword evidence="2" id="KW-0732">Signal</keyword>
<dbReference type="InterPro" id="IPR039564">
    <property type="entry name" value="Peptidase_C39-like"/>
</dbReference>
<gene>
    <name evidence="4" type="ORF">PVK37_16035</name>
</gene>
<dbReference type="EMBL" id="CP118615">
    <property type="protein sequence ID" value="WDZ87801.1"/>
    <property type="molecule type" value="Genomic_DNA"/>
</dbReference>
<organism evidence="4 5">
    <name type="scientific">Micromonospora cathayae</name>
    <dbReference type="NCBI Taxonomy" id="3028804"/>
    <lineage>
        <taxon>Bacteria</taxon>
        <taxon>Bacillati</taxon>
        <taxon>Actinomycetota</taxon>
        <taxon>Actinomycetes</taxon>
        <taxon>Micromonosporales</taxon>
        <taxon>Micromonosporaceae</taxon>
        <taxon>Micromonospora</taxon>
    </lineage>
</organism>
<dbReference type="Proteomes" id="UP001219605">
    <property type="component" value="Chromosome"/>
</dbReference>
<feature type="region of interest" description="Disordered" evidence="1">
    <location>
        <begin position="28"/>
        <end position="117"/>
    </location>
</feature>
<sequence>MKKPIKLLSRRSRQVALSAAVLVAASTAGVLVARPDDPARPDTTAASVAELSRSAAASRAQERLPAAPASPSVSPSTAGSTPSAGAPAASPAAPRTTTAPDPDLSASPTPARPPATKVLDIEYQEQSTYYYCGPAATRIALTARGIVRSQDDLARRLNTTEFGTNSAEDTTRVMNDLVGRDVYQTRMIPGSAATAAQTDRLRADVVETVGSGYAVVVNVAGTATDVAGGWHSFPGGHYVAVVGYRDGGRTVKIADSASAATSSYWMSIDAVADWVATRGYSA</sequence>
<dbReference type="InterPro" id="IPR038765">
    <property type="entry name" value="Papain-like_cys_pep_sf"/>
</dbReference>
<dbReference type="Gene3D" id="3.90.70.10">
    <property type="entry name" value="Cysteine proteinases"/>
    <property type="match status" value="1"/>
</dbReference>
<dbReference type="SUPFAM" id="SSF54001">
    <property type="entry name" value="Cysteine proteinases"/>
    <property type="match status" value="1"/>
</dbReference>
<feature type="compositionally biased region" description="Low complexity" evidence="1">
    <location>
        <begin position="45"/>
        <end position="109"/>
    </location>
</feature>
<evidence type="ECO:0000259" key="3">
    <source>
        <dbReference type="Pfam" id="PF13529"/>
    </source>
</evidence>
<keyword evidence="5" id="KW-1185">Reference proteome</keyword>